<dbReference type="PANTHER" id="PTHR14738:SF32">
    <property type="entry name" value="RNA BINDING (RRM_RBD_RNP MOTIFS) FAMILY PROTEIN"/>
    <property type="match status" value="1"/>
</dbReference>
<feature type="compositionally biased region" description="Polar residues" evidence="2">
    <location>
        <begin position="651"/>
        <end position="673"/>
    </location>
</feature>
<keyword evidence="1" id="KW-0694">RNA-binding</keyword>
<dbReference type="Proteomes" id="UP001604336">
    <property type="component" value="Unassembled WGS sequence"/>
</dbReference>
<dbReference type="Pfam" id="PF01480">
    <property type="entry name" value="PWI"/>
    <property type="match status" value="1"/>
</dbReference>
<dbReference type="InterPro" id="IPR012677">
    <property type="entry name" value="Nucleotide-bd_a/b_plait_sf"/>
</dbReference>
<dbReference type="Pfam" id="PF00076">
    <property type="entry name" value="RRM_1"/>
    <property type="match status" value="1"/>
</dbReference>
<keyword evidence="5" id="KW-1185">Reference proteome</keyword>
<evidence type="ECO:0000259" key="3">
    <source>
        <dbReference type="PROSITE" id="PS50102"/>
    </source>
</evidence>
<gene>
    <name evidence="4" type="ORF">Adt_17226</name>
</gene>
<dbReference type="FunFam" id="1.20.1390.10:FF:000005">
    <property type="entry name" value="RNA binding (RRM/RBD/RNP motifs) family protein"/>
    <property type="match status" value="1"/>
</dbReference>
<dbReference type="InterPro" id="IPR035979">
    <property type="entry name" value="RBD_domain_sf"/>
</dbReference>
<dbReference type="EMBL" id="JBFOLK010000005">
    <property type="protein sequence ID" value="KAL2511626.1"/>
    <property type="molecule type" value="Genomic_DNA"/>
</dbReference>
<dbReference type="InterPro" id="IPR040366">
    <property type="entry name" value="Nab2/ZC3H14"/>
</dbReference>
<dbReference type="InterPro" id="IPR000504">
    <property type="entry name" value="RRM_dom"/>
</dbReference>
<dbReference type="InterPro" id="IPR002483">
    <property type="entry name" value="PWI_dom"/>
</dbReference>
<feature type="region of interest" description="Disordered" evidence="2">
    <location>
        <begin position="642"/>
        <end position="690"/>
    </location>
</feature>
<dbReference type="SUPFAM" id="SSF54928">
    <property type="entry name" value="RNA-binding domain, RBD"/>
    <property type="match status" value="1"/>
</dbReference>
<reference evidence="5" key="1">
    <citation type="submission" date="2024-07" db="EMBL/GenBank/DDBJ databases">
        <title>Two chromosome-level genome assemblies of Korean endemic species Abeliophyllum distichum and Forsythia ovata (Oleaceae).</title>
        <authorList>
            <person name="Jang H."/>
        </authorList>
    </citation>
    <scope>NUCLEOTIDE SEQUENCE [LARGE SCALE GENOMIC DNA]</scope>
</reference>
<evidence type="ECO:0000313" key="4">
    <source>
        <dbReference type="EMBL" id="KAL2511626.1"/>
    </source>
</evidence>
<dbReference type="SMART" id="SM00360">
    <property type="entry name" value="RRM"/>
    <property type="match status" value="1"/>
</dbReference>
<protein>
    <submittedName>
        <fullName evidence="4">RNA binding (RRM/RBD/RNP motif) family protein</fullName>
    </submittedName>
</protein>
<name>A0ABD1TFW1_9LAMI</name>
<proteinExistence type="predicted"/>
<dbReference type="Gene3D" id="1.20.1390.10">
    <property type="entry name" value="PWI domain"/>
    <property type="match status" value="1"/>
</dbReference>
<comment type="caution">
    <text evidence="4">The sequence shown here is derived from an EMBL/GenBank/DDBJ whole genome shotgun (WGS) entry which is preliminary data.</text>
</comment>
<accession>A0ABD1TFW1</accession>
<feature type="region of interest" description="Disordered" evidence="2">
    <location>
        <begin position="94"/>
        <end position="152"/>
    </location>
</feature>
<evidence type="ECO:0000256" key="2">
    <source>
        <dbReference type="SAM" id="MobiDB-lite"/>
    </source>
</evidence>
<dbReference type="PROSITE" id="PS50102">
    <property type="entry name" value="RRM"/>
    <property type="match status" value="1"/>
</dbReference>
<sequence length="690" mass="75877">MEGNDRTFRVSFTSEGVVKLRERVQEKLKEFMGDYTDDTLVDYVIVLLKNGRSKGEAKNELNVFLGDDSDFFVSWLWDHLGSNLDLYVQPLESHPDEVPKTKSASGEQTGRNDSHQIESGAEKVNSNRTSRNRHSRELKGLVGDEDEVSPPQTSVVARVNAEDESHHKVGRAKGSLSPRPVIQKKRIRREEGQTHKREAPQASINASRRLLQFAVRDAVAISGPSNSTTEPSLKRLRSVVSTSAADSCLEEHHKRIRSVARVHTVGMSVAIKAVEEAVKDVKKLRSSGSVFDRLGRATDVLDSSDHLAKYREDIGEDVGRGALGNAKEDIQSTYYQRNECGGQHDGGSVSLFQGDAVMDSGLLHDAKSYDGVNVIGRGVMGQSRSGTSGGNRGEDSVMHRYGVADDVQIVLRPRKDQDEPAYMADTSHKIVSTWKLPQYQEAREVLEMNNGKLIQESETGATKLGERLLKENANPIVAVNGNVKPDVDLQGESLKTQTLTSGLHSIAVPTEDADSRTLFISNVHFAATKDSLSRHFNKFGEVLKVIIPTDATTGQPKGSAYIEFMRKEAAEHALTLDGTSFMSRLLKIVKKSSAKAEVASVVTWPRVARAMPYTVSRFGRVPFGRGIPSVYRARPPIKPGARSFQWKRDAQSTPTNISGQATNSFIPSPTARSLTYVRTEPKRNGSSSTD</sequence>
<evidence type="ECO:0000313" key="5">
    <source>
        <dbReference type="Proteomes" id="UP001604336"/>
    </source>
</evidence>
<evidence type="ECO:0000256" key="1">
    <source>
        <dbReference type="PROSITE-ProRule" id="PRU00176"/>
    </source>
</evidence>
<dbReference type="PANTHER" id="PTHR14738">
    <property type="entry name" value="ZINC FINGER CCCH DOMAIN-CONTAINING PROTEIN 14"/>
    <property type="match status" value="1"/>
</dbReference>
<organism evidence="4 5">
    <name type="scientific">Abeliophyllum distichum</name>
    <dbReference type="NCBI Taxonomy" id="126358"/>
    <lineage>
        <taxon>Eukaryota</taxon>
        <taxon>Viridiplantae</taxon>
        <taxon>Streptophyta</taxon>
        <taxon>Embryophyta</taxon>
        <taxon>Tracheophyta</taxon>
        <taxon>Spermatophyta</taxon>
        <taxon>Magnoliopsida</taxon>
        <taxon>eudicotyledons</taxon>
        <taxon>Gunneridae</taxon>
        <taxon>Pentapetalae</taxon>
        <taxon>asterids</taxon>
        <taxon>lamiids</taxon>
        <taxon>Lamiales</taxon>
        <taxon>Oleaceae</taxon>
        <taxon>Forsythieae</taxon>
        <taxon>Abeliophyllum</taxon>
    </lineage>
</organism>
<dbReference type="Gene3D" id="3.30.70.330">
    <property type="match status" value="1"/>
</dbReference>
<dbReference type="GO" id="GO:0003723">
    <property type="term" value="F:RNA binding"/>
    <property type="evidence" value="ECO:0007669"/>
    <property type="project" value="UniProtKB-UniRule"/>
</dbReference>
<feature type="domain" description="RRM" evidence="3">
    <location>
        <begin position="516"/>
        <end position="593"/>
    </location>
</feature>
<dbReference type="AlphaFoldDB" id="A0ABD1TFW1"/>